<dbReference type="InterPro" id="IPR036812">
    <property type="entry name" value="NAD(P)_OxRdtase_dom_sf"/>
</dbReference>
<gene>
    <name evidence="3" type="ORF">L9G74_13705</name>
</gene>
<keyword evidence="1" id="KW-0732">Signal</keyword>
<proteinExistence type="predicted"/>
<accession>A0ABT2FMD4</accession>
<sequence>MVARREFISAMVASAVSATALPSFAASDTDKVSFPKNANAQAPFTPPYGLALGGVPLASGFKITPLEDGIDAVRTAWQQGIRYFDTSPWYGQGRSERRMGAFLAEQNRDEFFLSTKIGRLLKPGNPPQSKVWPKPAPFHREYDFSAAGVRRSIEDSMQRLGVDRIDFVFIHDLSPDNGDMGSDWLEYFKQAQHGAMPELIRMREEDIIKGWGLGVNTLAPILKTLEVSDADLFLSATQYTLIRHQDSLAQLHPALRKHGKKMVVGSPLNCGFLSGAERLDYGGTITPELRTKRQQLQAIAQHYGTDLRTVALQFAGAPDVVTSVIVGARNGQQIAEDIASMQQQLPAELWQELKSTGLIAAEAPVPIIS</sequence>
<dbReference type="InterPro" id="IPR023210">
    <property type="entry name" value="NADP_OxRdtase_dom"/>
</dbReference>
<reference evidence="4" key="1">
    <citation type="submission" date="2023-07" db="EMBL/GenBank/DDBJ databases">
        <title>Shewanella mangrovi sp. nov., an acetaldehyde- degrading bacterium isolated from mangrove sediment.</title>
        <authorList>
            <person name="Liu Y."/>
        </authorList>
    </citation>
    <scope>NUCLEOTIDE SEQUENCE [LARGE SCALE GENOMIC DNA]</scope>
    <source>
        <strain evidence="4">C32</strain>
    </source>
</reference>
<dbReference type="PANTHER" id="PTHR42686:SF1">
    <property type="entry name" value="GH17980P-RELATED"/>
    <property type="match status" value="1"/>
</dbReference>
<evidence type="ECO:0000313" key="3">
    <source>
        <dbReference type="EMBL" id="MCS4557502.1"/>
    </source>
</evidence>
<evidence type="ECO:0000256" key="1">
    <source>
        <dbReference type="SAM" id="SignalP"/>
    </source>
</evidence>
<feature type="signal peptide" evidence="1">
    <location>
        <begin position="1"/>
        <end position="25"/>
    </location>
</feature>
<dbReference type="Gene3D" id="3.20.20.100">
    <property type="entry name" value="NADP-dependent oxidoreductase domain"/>
    <property type="match status" value="1"/>
</dbReference>
<dbReference type="PANTHER" id="PTHR42686">
    <property type="entry name" value="GH17980P-RELATED"/>
    <property type="match status" value="1"/>
</dbReference>
<feature type="chain" id="PRO_5047411329" evidence="1">
    <location>
        <begin position="26"/>
        <end position="369"/>
    </location>
</feature>
<dbReference type="Pfam" id="PF00248">
    <property type="entry name" value="Aldo_ket_red"/>
    <property type="match status" value="1"/>
</dbReference>
<comment type="caution">
    <text evidence="3">The sequence shown here is derived from an EMBL/GenBank/DDBJ whole genome shotgun (WGS) entry which is preliminary data.</text>
</comment>
<dbReference type="EMBL" id="JAKOGG010000010">
    <property type="protein sequence ID" value="MCS4557502.1"/>
    <property type="molecule type" value="Genomic_DNA"/>
</dbReference>
<organism evidence="3 4">
    <name type="scientific">Shewanella electrica</name>
    <dbReference type="NCBI Taxonomy" id="515560"/>
    <lineage>
        <taxon>Bacteria</taxon>
        <taxon>Pseudomonadati</taxon>
        <taxon>Pseudomonadota</taxon>
        <taxon>Gammaproteobacteria</taxon>
        <taxon>Alteromonadales</taxon>
        <taxon>Shewanellaceae</taxon>
        <taxon>Shewanella</taxon>
    </lineage>
</organism>
<protein>
    <submittedName>
        <fullName evidence="3">Aldo/keto reductase</fullName>
    </submittedName>
</protein>
<feature type="domain" description="NADP-dependent oxidoreductase" evidence="2">
    <location>
        <begin position="50"/>
        <end position="355"/>
    </location>
</feature>
<dbReference type="CDD" id="cd19152">
    <property type="entry name" value="AKR_AKR15A"/>
    <property type="match status" value="1"/>
</dbReference>
<dbReference type="Proteomes" id="UP001201549">
    <property type="component" value="Unassembled WGS sequence"/>
</dbReference>
<evidence type="ECO:0000259" key="2">
    <source>
        <dbReference type="Pfam" id="PF00248"/>
    </source>
</evidence>
<evidence type="ECO:0000313" key="4">
    <source>
        <dbReference type="Proteomes" id="UP001201549"/>
    </source>
</evidence>
<dbReference type="SUPFAM" id="SSF51430">
    <property type="entry name" value="NAD(P)-linked oxidoreductase"/>
    <property type="match status" value="1"/>
</dbReference>
<name>A0ABT2FMD4_9GAMM</name>
<dbReference type="RefSeq" id="WP_238896981.1">
    <property type="nucleotide sequence ID" value="NZ_JAKOGG010000010.1"/>
</dbReference>
<keyword evidence="4" id="KW-1185">Reference proteome</keyword>
<dbReference type="InterPro" id="IPR020471">
    <property type="entry name" value="AKR"/>
</dbReference>